<dbReference type="EMBL" id="CP000829">
    <property type="protein sequence ID" value="ACI60442.1"/>
    <property type="molecule type" value="Genomic_DNA"/>
</dbReference>
<evidence type="ECO:0000313" key="2">
    <source>
        <dbReference type="Proteomes" id="UP000001039"/>
    </source>
</evidence>
<dbReference type="Proteomes" id="UP000001039">
    <property type="component" value="Chromosome"/>
</dbReference>
<reference evidence="1 2" key="1">
    <citation type="journal article" date="2008" name="J. Bacteriol.">
        <title>Genome sequence of a nephritogenic and highly transformable M49 strain of Streptococcus pyogenes.</title>
        <authorList>
            <person name="McShan W.M."/>
            <person name="Ferretti J.J."/>
            <person name="Karasawa T."/>
            <person name="Suvorov A.N."/>
            <person name="Lin S."/>
            <person name="Qin B."/>
            <person name="Jia H."/>
            <person name="Kenton S."/>
            <person name="Najar F."/>
            <person name="Wu H."/>
            <person name="Scott J."/>
            <person name="Roe B.A."/>
            <person name="Savic D.J."/>
        </authorList>
    </citation>
    <scope>NUCLEOTIDE SEQUENCE [LARGE SCALE GENOMIC DNA]</scope>
    <source>
        <strain evidence="1 2">NZ131</strain>
    </source>
</reference>
<dbReference type="KEGG" id="soz:Spy49_0089"/>
<dbReference type="InterPro" id="IPR010434">
    <property type="entry name" value="DUF1033"/>
</dbReference>
<proteinExistence type="predicted"/>
<dbReference type="HOGENOM" id="CLU_146759_0_0_9"/>
<gene>
    <name evidence="1" type="ordered locus">Spy49_0089</name>
</gene>
<sequence length="121" mass="14954">MYQVIKMYGDWEPWWFIDGWQDDIIDEQQFSDWQEALDYFNQEWQRMKAIFPSYHSQKNLLATFWEKEDKRWCEDCDEDLQQFHSLLLLKNKDIVPSNNYIPEFEQRNDSPQVAYLCKLNL</sequence>
<organism evidence="1 2">
    <name type="scientific">Streptococcus pyogenes serotype M49 (strain NZ131)</name>
    <dbReference type="NCBI Taxonomy" id="471876"/>
    <lineage>
        <taxon>Bacteria</taxon>
        <taxon>Bacillati</taxon>
        <taxon>Bacillota</taxon>
        <taxon>Bacilli</taxon>
        <taxon>Lactobacillales</taxon>
        <taxon>Streptococcaceae</taxon>
        <taxon>Streptococcus</taxon>
    </lineage>
</organism>
<evidence type="ECO:0000313" key="1">
    <source>
        <dbReference type="EMBL" id="ACI60442.1"/>
    </source>
</evidence>
<dbReference type="AlphaFoldDB" id="A0A0H3BX21"/>
<dbReference type="Pfam" id="PF06279">
    <property type="entry name" value="DUF1033"/>
    <property type="match status" value="1"/>
</dbReference>
<protein>
    <submittedName>
        <fullName evidence="1">Putative DNA binding protein</fullName>
    </submittedName>
</protein>
<name>A0A0H3BX21_STRPZ</name>
<accession>A0A0H3BX21</accession>